<reference evidence="2 3" key="1">
    <citation type="submission" date="2021-01" db="EMBL/GenBank/DDBJ databases">
        <title>Belnapia mucosa sp. nov. and Belnapia arida sp. nov., isolated from the Tabernas Desert (Almeria, Spain).</title>
        <authorList>
            <person name="Molina-Menor E."/>
            <person name="Vidal-Verdu A."/>
            <person name="Calonge A."/>
            <person name="Satari L."/>
            <person name="Pereto Magraner J."/>
            <person name="Porcar Miralles M."/>
        </authorList>
    </citation>
    <scope>NUCLEOTIDE SEQUENCE [LARGE SCALE GENOMIC DNA]</scope>
    <source>
        <strain evidence="2 3">T6</strain>
    </source>
</reference>
<accession>A0ABS1VD05</accession>
<comment type="caution">
    <text evidence="2">The sequence shown here is derived from an EMBL/GenBank/DDBJ whole genome shotgun (WGS) entry which is preliminary data.</text>
</comment>
<evidence type="ECO:0000259" key="1">
    <source>
        <dbReference type="Pfam" id="PF13737"/>
    </source>
</evidence>
<sequence>MAEAVRDDRRMSPLARSALPKYCAAHDGVGAALPSWWPLPGESRTPGHVTACSAPHGSGGTGWGTIWRQPLPKLRPAPALTITTALTLRAVFHLALRKTEGLTDAILVLLDLAVPDHITLSRRAETLRVPRSGTRLTDQCLQQAGFWQ</sequence>
<name>A0ABS1VD05_9PROT</name>
<evidence type="ECO:0000313" key="3">
    <source>
        <dbReference type="Proteomes" id="UP000606490"/>
    </source>
</evidence>
<gene>
    <name evidence="2" type="ORF">JMJ55_30060</name>
</gene>
<keyword evidence="3" id="KW-1185">Reference proteome</keyword>
<evidence type="ECO:0000313" key="2">
    <source>
        <dbReference type="EMBL" id="MBL6459556.1"/>
    </source>
</evidence>
<organism evidence="2 3">
    <name type="scientific">Belnapia mucosa</name>
    <dbReference type="NCBI Taxonomy" id="2804532"/>
    <lineage>
        <taxon>Bacteria</taxon>
        <taxon>Pseudomonadati</taxon>
        <taxon>Pseudomonadota</taxon>
        <taxon>Alphaproteobacteria</taxon>
        <taxon>Acetobacterales</taxon>
        <taxon>Roseomonadaceae</taxon>
        <taxon>Belnapia</taxon>
    </lineage>
</organism>
<proteinExistence type="predicted"/>
<dbReference type="Pfam" id="PF13737">
    <property type="entry name" value="DDE_Tnp_1_5"/>
    <property type="match status" value="1"/>
</dbReference>
<dbReference type="Proteomes" id="UP000606490">
    <property type="component" value="Unassembled WGS sequence"/>
</dbReference>
<feature type="domain" description="Transposase DDE" evidence="1">
    <location>
        <begin position="80"/>
        <end position="130"/>
    </location>
</feature>
<dbReference type="InterPro" id="IPR025668">
    <property type="entry name" value="Tnp_DDE_dom"/>
</dbReference>
<protein>
    <submittedName>
        <fullName evidence="2">Transposase</fullName>
    </submittedName>
</protein>
<dbReference type="EMBL" id="JAEUXJ010000052">
    <property type="protein sequence ID" value="MBL6459556.1"/>
    <property type="molecule type" value="Genomic_DNA"/>
</dbReference>